<sequence length="90" mass="10290">METFCHAPLYTSSLWTIKVDEAECDEVEVNQTIRQCNDTVNSHEPKCVWINKLKNGKDGDLMLYSLHLIHTKIAKIKGGRAEADTMNLRK</sequence>
<comment type="caution">
    <text evidence="1">The sequence shown here is derived from an EMBL/GenBank/DDBJ whole genome shotgun (WGS) entry which is preliminary data.</text>
</comment>
<keyword evidence="2" id="KW-1185">Reference proteome</keyword>
<name>A0ABU6RPP5_9FABA</name>
<evidence type="ECO:0000313" key="1">
    <source>
        <dbReference type="EMBL" id="MED6125910.1"/>
    </source>
</evidence>
<dbReference type="Proteomes" id="UP001341840">
    <property type="component" value="Unassembled WGS sequence"/>
</dbReference>
<accession>A0ABU6RPP5</accession>
<evidence type="ECO:0000313" key="2">
    <source>
        <dbReference type="Proteomes" id="UP001341840"/>
    </source>
</evidence>
<reference evidence="1 2" key="1">
    <citation type="journal article" date="2023" name="Plants (Basel)">
        <title>Bridging the Gap: Combining Genomics and Transcriptomics Approaches to Understand Stylosanthes scabra, an Orphan Legume from the Brazilian Caatinga.</title>
        <authorList>
            <person name="Ferreira-Neto J.R.C."/>
            <person name="da Silva M.D."/>
            <person name="Binneck E."/>
            <person name="de Melo N.F."/>
            <person name="da Silva R.H."/>
            <person name="de Melo A.L.T.M."/>
            <person name="Pandolfi V."/>
            <person name="Bustamante F.O."/>
            <person name="Brasileiro-Vidal A.C."/>
            <person name="Benko-Iseppon A.M."/>
        </authorList>
    </citation>
    <scope>NUCLEOTIDE SEQUENCE [LARGE SCALE GENOMIC DNA]</scope>
    <source>
        <tissue evidence="1">Leaves</tissue>
    </source>
</reference>
<gene>
    <name evidence="1" type="ORF">PIB30_073126</name>
</gene>
<organism evidence="1 2">
    <name type="scientific">Stylosanthes scabra</name>
    <dbReference type="NCBI Taxonomy" id="79078"/>
    <lineage>
        <taxon>Eukaryota</taxon>
        <taxon>Viridiplantae</taxon>
        <taxon>Streptophyta</taxon>
        <taxon>Embryophyta</taxon>
        <taxon>Tracheophyta</taxon>
        <taxon>Spermatophyta</taxon>
        <taxon>Magnoliopsida</taxon>
        <taxon>eudicotyledons</taxon>
        <taxon>Gunneridae</taxon>
        <taxon>Pentapetalae</taxon>
        <taxon>rosids</taxon>
        <taxon>fabids</taxon>
        <taxon>Fabales</taxon>
        <taxon>Fabaceae</taxon>
        <taxon>Papilionoideae</taxon>
        <taxon>50 kb inversion clade</taxon>
        <taxon>dalbergioids sensu lato</taxon>
        <taxon>Dalbergieae</taxon>
        <taxon>Pterocarpus clade</taxon>
        <taxon>Stylosanthes</taxon>
    </lineage>
</organism>
<dbReference type="EMBL" id="JASCZI010031088">
    <property type="protein sequence ID" value="MED6125910.1"/>
    <property type="molecule type" value="Genomic_DNA"/>
</dbReference>
<protein>
    <submittedName>
        <fullName evidence="1">Uncharacterized protein</fullName>
    </submittedName>
</protein>
<proteinExistence type="predicted"/>